<dbReference type="AlphaFoldDB" id="A0A1C7MTJ0"/>
<dbReference type="GO" id="GO:0006508">
    <property type="term" value="P:proteolysis"/>
    <property type="evidence" value="ECO:0007669"/>
    <property type="project" value="InterPro"/>
</dbReference>
<evidence type="ECO:0000256" key="2">
    <source>
        <dbReference type="SAM" id="MobiDB-lite"/>
    </source>
</evidence>
<feature type="non-terminal residue" evidence="3">
    <location>
        <position position="309"/>
    </location>
</feature>
<keyword evidence="1" id="KW-0064">Aspartyl protease</keyword>
<feature type="compositionally biased region" description="Acidic residues" evidence="2">
    <location>
        <begin position="204"/>
        <end position="227"/>
    </location>
</feature>
<gene>
    <name evidence="3" type="ORF">A0J61_11756</name>
</gene>
<dbReference type="PROSITE" id="PS00141">
    <property type="entry name" value="ASP_PROTEASE"/>
    <property type="match status" value="1"/>
</dbReference>
<dbReference type="SUPFAM" id="SSF50630">
    <property type="entry name" value="Acid proteases"/>
    <property type="match status" value="1"/>
</dbReference>
<dbReference type="Proteomes" id="UP000093000">
    <property type="component" value="Unassembled WGS sequence"/>
</dbReference>
<dbReference type="InParanoid" id="A0A1C7MTJ0"/>
<feature type="region of interest" description="Disordered" evidence="2">
    <location>
        <begin position="204"/>
        <end position="236"/>
    </location>
</feature>
<dbReference type="GO" id="GO:0004190">
    <property type="term" value="F:aspartic-type endopeptidase activity"/>
    <property type="evidence" value="ECO:0007669"/>
    <property type="project" value="UniProtKB-KW"/>
</dbReference>
<feature type="compositionally biased region" description="Basic residues" evidence="2">
    <location>
        <begin position="114"/>
        <end position="127"/>
    </location>
</feature>
<feature type="region of interest" description="Disordered" evidence="2">
    <location>
        <begin position="105"/>
        <end position="127"/>
    </location>
</feature>
<dbReference type="InterPro" id="IPR021109">
    <property type="entry name" value="Peptidase_aspartic_dom_sf"/>
</dbReference>
<dbReference type="InterPro" id="IPR001969">
    <property type="entry name" value="Aspartic_peptidase_AS"/>
</dbReference>
<evidence type="ECO:0000256" key="1">
    <source>
        <dbReference type="ARBA" id="ARBA00022750"/>
    </source>
</evidence>
<dbReference type="EMBL" id="LUGH01002433">
    <property type="protein sequence ID" value="OBZ80195.1"/>
    <property type="molecule type" value="Genomic_DNA"/>
</dbReference>
<keyword evidence="1" id="KW-0378">Hydrolase</keyword>
<dbReference type="STRING" id="101091.A0A1C7MTJ0"/>
<keyword evidence="1" id="KW-0645">Protease</keyword>
<proteinExistence type="predicted"/>
<dbReference type="OrthoDB" id="5597136at2759"/>
<name>A0A1C7MTJ0_9FUNG</name>
<keyword evidence="4" id="KW-1185">Reference proteome</keyword>
<organism evidence="3 4">
    <name type="scientific">Choanephora cucurbitarum</name>
    <dbReference type="NCBI Taxonomy" id="101091"/>
    <lineage>
        <taxon>Eukaryota</taxon>
        <taxon>Fungi</taxon>
        <taxon>Fungi incertae sedis</taxon>
        <taxon>Mucoromycota</taxon>
        <taxon>Mucoromycotina</taxon>
        <taxon>Mucoromycetes</taxon>
        <taxon>Mucorales</taxon>
        <taxon>Mucorineae</taxon>
        <taxon>Choanephoraceae</taxon>
        <taxon>Choanephoroideae</taxon>
        <taxon>Choanephora</taxon>
    </lineage>
</organism>
<comment type="caution">
    <text evidence="3">The sequence shown here is derived from an EMBL/GenBank/DDBJ whole genome shotgun (WGS) entry which is preliminary data.</text>
</comment>
<evidence type="ECO:0000313" key="4">
    <source>
        <dbReference type="Proteomes" id="UP000093000"/>
    </source>
</evidence>
<dbReference type="Gene3D" id="2.40.70.10">
    <property type="entry name" value="Acid Proteases"/>
    <property type="match status" value="1"/>
</dbReference>
<sequence>MRSSSPVATGTDTHKNLNPQKQEVHLVDTVGEAEVFGVKRVRSQGEPVEVPVNKNPRIAPVLPVGQPILSSQVPLMTQPSVPLVPPVTQPSVPLVSPVTQANLPLVPPVNKTHSPVKPKRKRAKPRRLPVPTRTLNIWERLRHLDSGLTMLHWVAIDRDAAKDLVDGLRDLRVQRPKQTKKHLAALATGTGVHQGALINVVDNDQDFDSDGYDSDSDGDYSDYDSEGDGSSTSDSSSLASELALIDKTNDRDFSDMDSVYQYPYHLNKIRVSSPLRGVISINGQAVEAVFDTGASVSVISKNLADSLGL</sequence>
<protein>
    <submittedName>
        <fullName evidence="3">Uncharacterized protein</fullName>
    </submittedName>
</protein>
<evidence type="ECO:0000313" key="3">
    <source>
        <dbReference type="EMBL" id="OBZ80195.1"/>
    </source>
</evidence>
<feature type="region of interest" description="Disordered" evidence="2">
    <location>
        <begin position="1"/>
        <end position="21"/>
    </location>
</feature>
<accession>A0A1C7MTJ0</accession>
<dbReference type="Pfam" id="PF13975">
    <property type="entry name" value="gag-asp_proteas"/>
    <property type="match status" value="1"/>
</dbReference>
<reference evidence="3 4" key="1">
    <citation type="submission" date="2016-03" db="EMBL/GenBank/DDBJ databases">
        <title>Choanephora cucurbitarum.</title>
        <authorList>
            <person name="Min B."/>
            <person name="Park H."/>
            <person name="Park J.-H."/>
            <person name="Shin H.-D."/>
            <person name="Choi I.-G."/>
        </authorList>
    </citation>
    <scope>NUCLEOTIDE SEQUENCE [LARGE SCALE GENOMIC DNA]</scope>
    <source>
        <strain evidence="3 4">KUS-F28377</strain>
    </source>
</reference>